<evidence type="ECO:0000313" key="2">
    <source>
        <dbReference type="EMBL" id="CAA2145565.1"/>
    </source>
</evidence>
<protein>
    <recommendedName>
        <fullName evidence="1">SprT-like domain-containing protein</fullName>
    </recommendedName>
</protein>
<gene>
    <name evidence="2" type="ORF">MBLL_04691</name>
</gene>
<dbReference type="GO" id="GO:0006950">
    <property type="term" value="P:response to stress"/>
    <property type="evidence" value="ECO:0007669"/>
    <property type="project" value="UniProtKB-ARBA"/>
</dbReference>
<dbReference type="EMBL" id="LR743512">
    <property type="protein sequence ID" value="CAA2145565.1"/>
    <property type="molecule type" value="Genomic_DNA"/>
</dbReference>
<evidence type="ECO:0000259" key="1">
    <source>
        <dbReference type="Pfam" id="PF10263"/>
    </source>
</evidence>
<accession>A0A679KID9</accession>
<name>A0A679KID9_9HYPH</name>
<organism evidence="2">
    <name type="scientific">Methylobacterium bullatum</name>
    <dbReference type="NCBI Taxonomy" id="570505"/>
    <lineage>
        <taxon>Bacteria</taxon>
        <taxon>Pseudomonadati</taxon>
        <taxon>Pseudomonadota</taxon>
        <taxon>Alphaproteobacteria</taxon>
        <taxon>Hyphomicrobiales</taxon>
        <taxon>Methylobacteriaceae</taxon>
        <taxon>Methylobacterium</taxon>
    </lineage>
</organism>
<proteinExistence type="predicted"/>
<geneLocation type="plasmid" evidence="2">
    <name>3</name>
</geneLocation>
<sequence>MVSYDMMITLTDPTTRTYSGLSHAYDFFNERLFSAKLPPCLITMQRKNKAYGYFAGDRFGTRGGEEVTDEIALNPRHFAERTNEATLSTLVHEMVHLEQHHFGAPSRTGYHNSEWAQMMRAVGLIPSSTSEPGGKETGQRISHYIEPGGRFSVACVELIDERGFTLPYVELCDDGERETRAKKASSKTKYTCPSCRVNAWAKPRTRLLCGGCGEAGSAIEMIG</sequence>
<dbReference type="InterPro" id="IPR006640">
    <property type="entry name" value="SprT-like_domain"/>
</dbReference>
<dbReference type="RefSeq" id="WP_082494101.1">
    <property type="nucleotide sequence ID" value="NZ_LR743512.1"/>
</dbReference>
<dbReference type="Pfam" id="PF10263">
    <property type="entry name" value="SprT-like"/>
    <property type="match status" value="1"/>
</dbReference>
<dbReference type="AlphaFoldDB" id="A0A679KID9"/>
<feature type="domain" description="SprT-like" evidence="1">
    <location>
        <begin position="27"/>
        <end position="123"/>
    </location>
</feature>
<reference evidence="2" key="1">
    <citation type="submission" date="2019-12" db="EMBL/GenBank/DDBJ databases">
        <authorList>
            <person name="Cremers G."/>
        </authorList>
    </citation>
    <scope>NUCLEOTIDE SEQUENCE</scope>
    <source>
        <strain evidence="2">Mbul2</strain>
        <plasmid evidence="2">3</plasmid>
    </source>
</reference>
<keyword evidence="2" id="KW-0614">Plasmid</keyword>